<sequence length="185" mass="19339">MKVPSHVVGFDDAPFPRRGAAAVPVVGVLYSGRRLVGVVRGDVARDGDDATEVLARLVGGRFRGHLQAVLLQGIAFAGFNVVDLPELARATGLAVLAVARRAPDLGRIRAALAAVPGGEDKWARIVRAGPMEPLAGVHVQRAGIGRHEAEALVRALQLEGRVPEPLRVAHLVAGGVFRGASRGRA</sequence>
<gene>
    <name evidence="1" type="ORF">EDC57_0036</name>
</gene>
<dbReference type="AlphaFoldDB" id="A0A3N1Y6H1"/>
<dbReference type="PIRSF" id="PIRSF006380">
    <property type="entry name" value="UCP006380"/>
    <property type="match status" value="1"/>
</dbReference>
<evidence type="ECO:0000313" key="1">
    <source>
        <dbReference type="EMBL" id="ROR34141.1"/>
    </source>
</evidence>
<dbReference type="HAMAP" id="MF_00582">
    <property type="entry name" value="UPF0215"/>
    <property type="match status" value="1"/>
</dbReference>
<protein>
    <submittedName>
        <fullName evidence="1">Uncharacterized protein</fullName>
    </submittedName>
</protein>
<dbReference type="Gene3D" id="3.30.2170.10">
    <property type="entry name" value="archaeoglobus fulgidus dsm 4304 superfamily"/>
    <property type="match status" value="1"/>
</dbReference>
<dbReference type="PANTHER" id="PTHR39518:SF2">
    <property type="entry name" value="UPF0215 PROTEIN MJ1150"/>
    <property type="match status" value="1"/>
</dbReference>
<dbReference type="RefSeq" id="WP_211331842.1">
    <property type="nucleotide sequence ID" value="NZ_RJVI01000001.1"/>
</dbReference>
<evidence type="ECO:0000313" key="2">
    <source>
        <dbReference type="Proteomes" id="UP000276634"/>
    </source>
</evidence>
<dbReference type="Proteomes" id="UP000276634">
    <property type="component" value="Unassembled WGS sequence"/>
</dbReference>
<comment type="caution">
    <text evidence="1">The sequence shown here is derived from an EMBL/GenBank/DDBJ whole genome shotgun (WGS) entry which is preliminary data.</text>
</comment>
<proteinExistence type="inferred from homology"/>
<reference evidence="1 2" key="1">
    <citation type="submission" date="2018-11" db="EMBL/GenBank/DDBJ databases">
        <title>Genomic Encyclopedia of Type Strains, Phase IV (KMG-IV): sequencing the most valuable type-strain genomes for metagenomic binning, comparative biology and taxonomic classification.</title>
        <authorList>
            <person name="Goeker M."/>
        </authorList>
    </citation>
    <scope>NUCLEOTIDE SEQUENCE [LARGE SCALE GENOMIC DNA]</scope>
    <source>
        <strain evidence="1 2">DSM 100275</strain>
    </source>
</reference>
<dbReference type="InterPro" id="IPR002802">
    <property type="entry name" value="Endo_dU"/>
</dbReference>
<organism evidence="1 2">
    <name type="scientific">Inmirania thermothiophila</name>
    <dbReference type="NCBI Taxonomy" id="1750597"/>
    <lineage>
        <taxon>Bacteria</taxon>
        <taxon>Pseudomonadati</taxon>
        <taxon>Pseudomonadota</taxon>
        <taxon>Gammaproteobacteria</taxon>
        <taxon>Chromatiales</taxon>
        <taxon>Ectothiorhodospiraceae</taxon>
        <taxon>Inmirania</taxon>
    </lineage>
</organism>
<keyword evidence="2" id="KW-1185">Reference proteome</keyword>
<dbReference type="PANTHER" id="PTHR39518">
    <property type="entry name" value="UPF0215 PROTEIN MJ1150"/>
    <property type="match status" value="1"/>
</dbReference>
<dbReference type="Pfam" id="PF01949">
    <property type="entry name" value="Endo_dU"/>
    <property type="match status" value="1"/>
</dbReference>
<accession>A0A3N1Y6H1</accession>
<dbReference type="EMBL" id="RJVI01000001">
    <property type="protein sequence ID" value="ROR34141.1"/>
    <property type="molecule type" value="Genomic_DNA"/>
</dbReference>
<name>A0A3N1Y6H1_9GAMM</name>